<dbReference type="Pfam" id="PF03095">
    <property type="entry name" value="PTPA"/>
    <property type="match status" value="1"/>
</dbReference>
<dbReference type="AlphaFoldDB" id="A0AAV5RPP1"/>
<dbReference type="PANTHER" id="PTHR10012:SF3">
    <property type="entry name" value="SERINE_THREONINE-PROTEIN PHOSPHATASE 2A ACTIVATOR 1"/>
    <property type="match status" value="1"/>
</dbReference>
<dbReference type="GO" id="GO:0000159">
    <property type="term" value="C:protein phosphatase type 2A complex"/>
    <property type="evidence" value="ECO:0007669"/>
    <property type="project" value="TreeGrafter"/>
</dbReference>
<evidence type="ECO:0000313" key="12">
    <source>
        <dbReference type="Proteomes" id="UP001377567"/>
    </source>
</evidence>
<comment type="similarity">
    <text evidence="4 9">Belongs to the PTPA-type PPIase family.</text>
</comment>
<comment type="subcellular location">
    <subcellularLocation>
        <location evidence="3 9">Cytoplasm</location>
    </subcellularLocation>
    <subcellularLocation>
        <location evidence="2">Nucleus</location>
    </subcellularLocation>
</comment>
<evidence type="ECO:0000256" key="7">
    <source>
        <dbReference type="ARBA" id="ARBA00023235"/>
    </source>
</evidence>
<dbReference type="GO" id="GO:0008160">
    <property type="term" value="F:protein tyrosine phosphatase activator activity"/>
    <property type="evidence" value="ECO:0007669"/>
    <property type="project" value="TreeGrafter"/>
</dbReference>
<comment type="function">
    <text evidence="9">PPIases accelerate the folding of proteins. It catalyzes the cis-trans isomerization of proline imidic peptide bonds in oligopeptides.</text>
</comment>
<dbReference type="InterPro" id="IPR004327">
    <property type="entry name" value="Phstyr_phstse_ac"/>
</dbReference>
<dbReference type="GO" id="GO:0005634">
    <property type="term" value="C:nucleus"/>
    <property type="evidence" value="ECO:0007669"/>
    <property type="project" value="UniProtKB-SubCell"/>
</dbReference>
<dbReference type="PANTHER" id="PTHR10012">
    <property type="entry name" value="SERINE/THREONINE-PROTEIN PHOSPHATASE 2A REGULATORY SUBUNIT B"/>
    <property type="match status" value="1"/>
</dbReference>
<dbReference type="EMBL" id="BTGD01000001">
    <property type="protein sequence ID" value="GMM53400.1"/>
    <property type="molecule type" value="Genomic_DNA"/>
</dbReference>
<keyword evidence="6 9" id="KW-0697">Rotamase</keyword>
<dbReference type="Gene3D" id="1.20.120.1150">
    <property type="match status" value="1"/>
</dbReference>
<evidence type="ECO:0000256" key="10">
    <source>
        <dbReference type="SAM" id="MobiDB-lite"/>
    </source>
</evidence>
<evidence type="ECO:0000313" key="11">
    <source>
        <dbReference type="EMBL" id="GMM53400.1"/>
    </source>
</evidence>
<gene>
    <name evidence="11" type="ORF">DAKH74_000160</name>
</gene>
<dbReference type="GO" id="GO:0007052">
    <property type="term" value="P:mitotic spindle organization"/>
    <property type="evidence" value="ECO:0007669"/>
    <property type="project" value="TreeGrafter"/>
</dbReference>
<evidence type="ECO:0000256" key="6">
    <source>
        <dbReference type="ARBA" id="ARBA00023110"/>
    </source>
</evidence>
<reference evidence="11 12" key="1">
    <citation type="journal article" date="2023" name="Elife">
        <title>Identification of key yeast species and microbe-microbe interactions impacting larval growth of Drosophila in the wild.</title>
        <authorList>
            <person name="Mure A."/>
            <person name="Sugiura Y."/>
            <person name="Maeda R."/>
            <person name="Honda K."/>
            <person name="Sakurai N."/>
            <person name="Takahashi Y."/>
            <person name="Watada M."/>
            <person name="Katoh T."/>
            <person name="Gotoh A."/>
            <person name="Gotoh Y."/>
            <person name="Taniguchi I."/>
            <person name="Nakamura K."/>
            <person name="Hayashi T."/>
            <person name="Katayama T."/>
            <person name="Uemura T."/>
            <person name="Hattori Y."/>
        </authorList>
    </citation>
    <scope>NUCLEOTIDE SEQUENCE [LARGE SCALE GENOMIC DNA]</scope>
    <source>
        <strain evidence="11 12">KH-74</strain>
    </source>
</reference>
<evidence type="ECO:0000256" key="3">
    <source>
        <dbReference type="ARBA" id="ARBA00004496"/>
    </source>
</evidence>
<feature type="region of interest" description="Disordered" evidence="10">
    <location>
        <begin position="422"/>
        <end position="447"/>
    </location>
</feature>
<dbReference type="GO" id="GO:0003755">
    <property type="term" value="F:peptidyl-prolyl cis-trans isomerase activity"/>
    <property type="evidence" value="ECO:0007669"/>
    <property type="project" value="UniProtKB-KW"/>
</dbReference>
<evidence type="ECO:0000256" key="1">
    <source>
        <dbReference type="ARBA" id="ARBA00000971"/>
    </source>
</evidence>
<proteinExistence type="inferred from homology"/>
<comment type="caution">
    <text evidence="11">The sequence shown here is derived from an EMBL/GenBank/DDBJ whole genome shotgun (WGS) entry which is preliminary data.</text>
</comment>
<dbReference type="InterPro" id="IPR043170">
    <property type="entry name" value="PTPA_C_lid"/>
</dbReference>
<keyword evidence="12" id="KW-1185">Reference proteome</keyword>
<keyword evidence="5 9" id="KW-0963">Cytoplasm</keyword>
<comment type="catalytic activity">
    <reaction evidence="1 9">
        <text>[protein]-peptidylproline (omega=180) = [protein]-peptidylproline (omega=0)</text>
        <dbReference type="Rhea" id="RHEA:16237"/>
        <dbReference type="Rhea" id="RHEA-COMP:10747"/>
        <dbReference type="Rhea" id="RHEA-COMP:10748"/>
        <dbReference type="ChEBI" id="CHEBI:83833"/>
        <dbReference type="ChEBI" id="CHEBI:83834"/>
        <dbReference type="EC" id="5.2.1.8"/>
    </reaction>
</comment>
<accession>A0AAV5RPP1</accession>
<evidence type="ECO:0000256" key="4">
    <source>
        <dbReference type="ARBA" id="ARBA00011019"/>
    </source>
</evidence>
<organism evidence="11 12">
    <name type="scientific">Maudiozyma humilis</name>
    <name type="common">Sour dough yeast</name>
    <name type="synonym">Kazachstania humilis</name>
    <dbReference type="NCBI Taxonomy" id="51915"/>
    <lineage>
        <taxon>Eukaryota</taxon>
        <taxon>Fungi</taxon>
        <taxon>Dikarya</taxon>
        <taxon>Ascomycota</taxon>
        <taxon>Saccharomycotina</taxon>
        <taxon>Saccharomycetes</taxon>
        <taxon>Saccharomycetales</taxon>
        <taxon>Saccharomycetaceae</taxon>
        <taxon>Maudiozyma</taxon>
    </lineage>
</organism>
<protein>
    <recommendedName>
        <fullName evidence="9">Serine/threonine-protein phosphatase 2A activator</fullName>
        <ecNumber evidence="9">5.2.1.8</ecNumber>
    </recommendedName>
    <alternativeName>
        <fullName evidence="9">Phosphotyrosyl phosphatase activator</fullName>
    </alternativeName>
</protein>
<evidence type="ECO:0000256" key="5">
    <source>
        <dbReference type="ARBA" id="ARBA00022490"/>
    </source>
</evidence>
<evidence type="ECO:0000256" key="2">
    <source>
        <dbReference type="ARBA" id="ARBA00004123"/>
    </source>
</evidence>
<dbReference type="CDD" id="cd04087">
    <property type="entry name" value="PTPA"/>
    <property type="match status" value="1"/>
</dbReference>
<name>A0AAV5RPP1_MAUHU</name>
<dbReference type="SUPFAM" id="SSF140984">
    <property type="entry name" value="PTPA-like"/>
    <property type="match status" value="1"/>
</dbReference>
<evidence type="ECO:0000256" key="8">
    <source>
        <dbReference type="ARBA" id="ARBA00023242"/>
    </source>
</evidence>
<dbReference type="Proteomes" id="UP001377567">
    <property type="component" value="Unassembled WGS sequence"/>
</dbReference>
<dbReference type="EC" id="5.2.1.8" evidence="9"/>
<dbReference type="GO" id="GO:0005737">
    <property type="term" value="C:cytoplasm"/>
    <property type="evidence" value="ECO:0007669"/>
    <property type="project" value="UniProtKB-SubCell"/>
</dbReference>
<evidence type="ECO:0000256" key="9">
    <source>
        <dbReference type="RuleBase" id="RU361210"/>
    </source>
</evidence>
<sequence length="447" mass="50270">MQNSQFDLAAATFTAPVKRIFDTQGTANFQHSIALVRLKAYINRYVALVQGQPLDSTLPLKSATVRSVTDILGRFSALIDATPPFPGPRRYGNLACRDWHDKLNASIIHEITQLLAQAGKLSGTDTPADTAICLEVAYYLQNCFGSKTRLDYGTGHELSFVAFIATLDMLDMLADLQPSDLLTLFDTYYSLIRKLILTYTLEPAGSHGVWGLDDHFHFIYILGASQWAGMTTDVKPRDMLNRTVLQRYEKSNFYCQALQFIFRVKSGPFNEHSPILYDIASNVKHWTKVLSGLMKMYNDEVFKKFPVVQHFWFGTGFFPWVNYNTQKPLPVYENATDPHEDATESVLHHMNIDNDISTESVRPTPGPGLPTYHAALHSSPFIRTPPPNIINNTSMASTRTGRMNRGPMGPPQSRSISHLIVSPRHSRSLSPLSRTKPNADMYPDLKR</sequence>
<dbReference type="InterPro" id="IPR037218">
    <property type="entry name" value="PTPA_sf"/>
</dbReference>
<keyword evidence="7 9" id="KW-0413">Isomerase</keyword>
<keyword evidence="8" id="KW-0539">Nucleus</keyword>